<dbReference type="Proteomes" id="UP000245207">
    <property type="component" value="Unassembled WGS sequence"/>
</dbReference>
<dbReference type="EMBL" id="PKPP01000675">
    <property type="protein sequence ID" value="PWA89887.1"/>
    <property type="molecule type" value="Genomic_DNA"/>
</dbReference>
<name>A0A2U1PW04_ARTAN</name>
<evidence type="ECO:0000313" key="1">
    <source>
        <dbReference type="EMBL" id="PWA89887.1"/>
    </source>
</evidence>
<dbReference type="AlphaFoldDB" id="A0A2U1PW04"/>
<dbReference type="STRING" id="35608.A0A2U1PW04"/>
<accession>A0A2U1PW04</accession>
<keyword evidence="2" id="KW-1185">Reference proteome</keyword>
<evidence type="ECO:0000313" key="2">
    <source>
        <dbReference type="Proteomes" id="UP000245207"/>
    </source>
</evidence>
<dbReference type="PANTHER" id="PTHR45786">
    <property type="entry name" value="DNA BINDING PROTEIN-LIKE"/>
    <property type="match status" value="1"/>
</dbReference>
<dbReference type="PANTHER" id="PTHR45786:SF74">
    <property type="entry name" value="ATP-DEPENDENT DNA HELICASE"/>
    <property type="match status" value="1"/>
</dbReference>
<comment type="caution">
    <text evidence="1">The sequence shown here is derived from an EMBL/GenBank/DDBJ whole genome shotgun (WGS) entry which is preliminary data.</text>
</comment>
<sequence>MVILIDSKHSVFFVSPAEAGGSDTHDAFQVPAAGSFVCSPRPQPAILIPQARPMAANGALPPACPSASPTASNVRILKMELRACRCAPRRRQPRTCVAETVPVDGNRGPPDTYVSVGPCDRVCRHCKARFWYEERLKHGSARFPEYHRCCMGGKLVLRPQAEYPPYIRQLFMDRHFMENIRAYNNMFAMTSLGAHVDDSVNRGAGPYFGHWAQCIEFEFVVIYPGLYNGPADTVLRKT</sequence>
<protein>
    <recommendedName>
        <fullName evidence="3">Helitron helicase-like domain-containing protein</fullName>
    </recommendedName>
</protein>
<dbReference type="OrthoDB" id="1928976at2759"/>
<reference evidence="1 2" key="1">
    <citation type="journal article" date="2018" name="Mol. Plant">
        <title>The genome of Artemisia annua provides insight into the evolution of Asteraceae family and artemisinin biosynthesis.</title>
        <authorList>
            <person name="Shen Q."/>
            <person name="Zhang L."/>
            <person name="Liao Z."/>
            <person name="Wang S."/>
            <person name="Yan T."/>
            <person name="Shi P."/>
            <person name="Liu M."/>
            <person name="Fu X."/>
            <person name="Pan Q."/>
            <person name="Wang Y."/>
            <person name="Lv Z."/>
            <person name="Lu X."/>
            <person name="Zhang F."/>
            <person name="Jiang W."/>
            <person name="Ma Y."/>
            <person name="Chen M."/>
            <person name="Hao X."/>
            <person name="Li L."/>
            <person name="Tang Y."/>
            <person name="Lv G."/>
            <person name="Zhou Y."/>
            <person name="Sun X."/>
            <person name="Brodelius P.E."/>
            <person name="Rose J.K.C."/>
            <person name="Tang K."/>
        </authorList>
    </citation>
    <scope>NUCLEOTIDE SEQUENCE [LARGE SCALE GENOMIC DNA]</scope>
    <source>
        <strain evidence="2">cv. Huhao1</strain>
        <tissue evidence="1">Leaf</tissue>
    </source>
</reference>
<organism evidence="1 2">
    <name type="scientific">Artemisia annua</name>
    <name type="common">Sweet wormwood</name>
    <dbReference type="NCBI Taxonomy" id="35608"/>
    <lineage>
        <taxon>Eukaryota</taxon>
        <taxon>Viridiplantae</taxon>
        <taxon>Streptophyta</taxon>
        <taxon>Embryophyta</taxon>
        <taxon>Tracheophyta</taxon>
        <taxon>Spermatophyta</taxon>
        <taxon>Magnoliopsida</taxon>
        <taxon>eudicotyledons</taxon>
        <taxon>Gunneridae</taxon>
        <taxon>Pentapetalae</taxon>
        <taxon>asterids</taxon>
        <taxon>campanulids</taxon>
        <taxon>Asterales</taxon>
        <taxon>Asteraceae</taxon>
        <taxon>Asteroideae</taxon>
        <taxon>Anthemideae</taxon>
        <taxon>Artemisiinae</taxon>
        <taxon>Artemisia</taxon>
    </lineage>
</organism>
<proteinExistence type="predicted"/>
<evidence type="ECO:0008006" key="3">
    <source>
        <dbReference type="Google" id="ProtNLM"/>
    </source>
</evidence>
<gene>
    <name evidence="1" type="ORF">CTI12_AA083030</name>
</gene>